<dbReference type="Proteomes" id="UP000494205">
    <property type="component" value="Unassembled WGS sequence"/>
</dbReference>
<name>A0A6J4ZR81_9BURK</name>
<protein>
    <recommendedName>
        <fullName evidence="4">DUF1440 domain-containing protein</fullName>
    </recommendedName>
</protein>
<evidence type="ECO:0000313" key="2">
    <source>
        <dbReference type="EMBL" id="CAB3640297.1"/>
    </source>
</evidence>
<evidence type="ECO:0000313" key="3">
    <source>
        <dbReference type="Proteomes" id="UP000494205"/>
    </source>
</evidence>
<keyword evidence="1" id="KW-0812">Transmembrane</keyword>
<keyword evidence="1" id="KW-0472">Membrane</keyword>
<proteinExistence type="predicted"/>
<dbReference type="RefSeq" id="WP_244201129.1">
    <property type="nucleotide sequence ID" value="NZ_CADIJZ010000001.1"/>
</dbReference>
<reference evidence="2 3" key="1">
    <citation type="submission" date="2020-04" db="EMBL/GenBank/DDBJ databases">
        <authorList>
            <person name="De Canck E."/>
        </authorList>
    </citation>
    <scope>NUCLEOTIDE SEQUENCE [LARGE SCALE GENOMIC DNA]</scope>
    <source>
        <strain evidence="2 3">LMG 27174</strain>
    </source>
</reference>
<accession>A0A6J4ZR81</accession>
<dbReference type="AlphaFoldDB" id="A0A6J4ZR81"/>
<sequence length="186" mass="20039">MDLDVKPLEDVVLPGMVAGMLSTLALGACARLAGKRSTAPVSAVSHWVWPQEVNQTARPRARHLVTGLAIHHLMSIGWAAVNAFTLAAIQESVEPCLDSRAEHRQRIALASGLTLFAAFSDYVIVPKRFTPGFEFHLRVPHIAAVYVAFGAGLVAPFVVKDLCRQRLCVEQAPRKASAIAARHAGC</sequence>
<feature type="transmembrane region" description="Helical" evidence="1">
    <location>
        <begin position="137"/>
        <end position="159"/>
    </location>
</feature>
<dbReference type="EMBL" id="CADIJZ010000001">
    <property type="protein sequence ID" value="CAB3640297.1"/>
    <property type="molecule type" value="Genomic_DNA"/>
</dbReference>
<evidence type="ECO:0008006" key="4">
    <source>
        <dbReference type="Google" id="ProtNLM"/>
    </source>
</evidence>
<evidence type="ECO:0000256" key="1">
    <source>
        <dbReference type="SAM" id="Phobius"/>
    </source>
</evidence>
<gene>
    <name evidence="2" type="ORF">LMG27174_00465</name>
</gene>
<feature type="transmembrane region" description="Helical" evidence="1">
    <location>
        <begin position="12"/>
        <end position="33"/>
    </location>
</feature>
<dbReference type="PROSITE" id="PS51257">
    <property type="entry name" value="PROKAR_LIPOPROTEIN"/>
    <property type="match status" value="1"/>
</dbReference>
<feature type="transmembrane region" description="Helical" evidence="1">
    <location>
        <begin position="107"/>
        <end position="125"/>
    </location>
</feature>
<organism evidence="2 3">
    <name type="scientific">Paraburkholderia rhynchosiae</name>
    <dbReference type="NCBI Taxonomy" id="487049"/>
    <lineage>
        <taxon>Bacteria</taxon>
        <taxon>Pseudomonadati</taxon>
        <taxon>Pseudomonadota</taxon>
        <taxon>Betaproteobacteria</taxon>
        <taxon>Burkholderiales</taxon>
        <taxon>Burkholderiaceae</taxon>
        <taxon>Paraburkholderia</taxon>
    </lineage>
</organism>
<keyword evidence="1" id="KW-1133">Transmembrane helix</keyword>